<protein>
    <submittedName>
        <fullName evidence="1">Uncharacterized protein</fullName>
    </submittedName>
</protein>
<comment type="caution">
    <text evidence="1">The sequence shown here is derived from an EMBL/GenBank/DDBJ whole genome shotgun (WGS) entry which is preliminary data.</text>
</comment>
<gene>
    <name evidence="1" type="ORF">B7717_05615</name>
</gene>
<evidence type="ECO:0000313" key="1">
    <source>
        <dbReference type="EMBL" id="ORO58174.1"/>
    </source>
</evidence>
<dbReference type="AlphaFoldDB" id="A0A1X1HBP1"/>
<accession>A0A1X1HBP1</accession>
<sequence length="60" mass="6772">MNSVAGNWVSLLILEKIDRKVRASCLVDLETEHELKAVRKRGTSFVSDATSVRFLFSLSF</sequence>
<proteinExistence type="predicted"/>
<name>A0A1X1HBP1_STROR</name>
<dbReference type="EMBL" id="NCUO01000012">
    <property type="protein sequence ID" value="ORO58174.1"/>
    <property type="molecule type" value="Genomic_DNA"/>
</dbReference>
<reference evidence="1 2" key="1">
    <citation type="journal article" date="2016" name="Eur. J. Clin. Microbiol. Infect. Dis.">
        <title>Whole genome sequencing as a tool for phylogenetic analysis of clinical strains of Mitis group streptococci.</title>
        <authorList>
            <person name="Rasmussen L.H."/>
            <person name="Dargis R."/>
            <person name="Hojholt K."/>
            <person name="Christensen J.J."/>
            <person name="Skovgaard O."/>
            <person name="Justesen U.S."/>
            <person name="Rosenvinge F.S."/>
            <person name="Moser C."/>
            <person name="Lukjancenko O."/>
            <person name="Rasmussen S."/>
            <person name="Nielsen X.C."/>
        </authorList>
    </citation>
    <scope>NUCLEOTIDE SEQUENCE [LARGE SCALE GENOMIC DNA]</scope>
    <source>
        <strain evidence="1 2">OD_336064_07</strain>
    </source>
</reference>
<dbReference type="Proteomes" id="UP000193121">
    <property type="component" value="Unassembled WGS sequence"/>
</dbReference>
<evidence type="ECO:0000313" key="2">
    <source>
        <dbReference type="Proteomes" id="UP000193121"/>
    </source>
</evidence>
<organism evidence="1 2">
    <name type="scientific">Streptococcus oralis subsp. oralis</name>
    <dbReference type="NCBI Taxonomy" id="1891914"/>
    <lineage>
        <taxon>Bacteria</taxon>
        <taxon>Bacillati</taxon>
        <taxon>Bacillota</taxon>
        <taxon>Bacilli</taxon>
        <taxon>Lactobacillales</taxon>
        <taxon>Streptococcaceae</taxon>
        <taxon>Streptococcus</taxon>
    </lineage>
</organism>